<dbReference type="EMBL" id="CP000595">
    <property type="protein sequence ID" value="ABP00033.1"/>
    <property type="molecule type" value="Genomic_DNA"/>
</dbReference>
<dbReference type="GeneID" id="5005676"/>
<sequence length="230" mass="24249">MMVMTSRRSLRLATKICWLLAAAAGDSAESKAVLDFRDECAREAVKNGTWPAPFEERVPMGGESAGTEAATATTERGGSPPRNGRTGAPAESTPEPVTPPRRIFGMAKSPGRRSSDGFDGKRVESPPAAGGFLAGVSRALSFRSSPSGSRKDSGKKNRDHHKDKEKSPGKTKDAGLRSPSGGLSSLFGVCGTKGLPAEDGAKALNLRRKTFDATMKLTDDLCELSLKLSK</sequence>
<name>A4S8B6_OSTLU</name>
<proteinExistence type="predicted"/>
<accession>A4S8B6</accession>
<organism evidence="3 4">
    <name type="scientific">Ostreococcus lucimarinus (strain CCE9901)</name>
    <dbReference type="NCBI Taxonomy" id="436017"/>
    <lineage>
        <taxon>Eukaryota</taxon>
        <taxon>Viridiplantae</taxon>
        <taxon>Chlorophyta</taxon>
        <taxon>Mamiellophyceae</taxon>
        <taxon>Mamiellales</taxon>
        <taxon>Bathycoccaceae</taxon>
        <taxon>Ostreococcus</taxon>
    </lineage>
</organism>
<evidence type="ECO:0000256" key="2">
    <source>
        <dbReference type="SAM" id="SignalP"/>
    </source>
</evidence>
<dbReference type="AlphaFoldDB" id="A4S8B6"/>
<protein>
    <submittedName>
        <fullName evidence="3">Uncharacterized protein</fullName>
    </submittedName>
</protein>
<feature type="compositionally biased region" description="Low complexity" evidence="1">
    <location>
        <begin position="61"/>
        <end position="79"/>
    </location>
</feature>
<feature type="region of interest" description="Disordered" evidence="1">
    <location>
        <begin position="46"/>
        <end position="183"/>
    </location>
</feature>
<feature type="signal peptide" evidence="2">
    <location>
        <begin position="1"/>
        <end position="28"/>
    </location>
</feature>
<feature type="non-terminal residue" evidence="3">
    <location>
        <position position="230"/>
    </location>
</feature>
<evidence type="ECO:0000313" key="4">
    <source>
        <dbReference type="Proteomes" id="UP000001568"/>
    </source>
</evidence>
<gene>
    <name evidence="3" type="ORF">OSTLU_18327</name>
</gene>
<keyword evidence="4" id="KW-1185">Reference proteome</keyword>
<evidence type="ECO:0000256" key="1">
    <source>
        <dbReference type="SAM" id="MobiDB-lite"/>
    </source>
</evidence>
<feature type="compositionally biased region" description="Basic and acidic residues" evidence="1">
    <location>
        <begin position="149"/>
        <end position="175"/>
    </location>
</feature>
<dbReference type="HOGENOM" id="CLU_1207498_0_0_1"/>
<feature type="compositionally biased region" description="Basic and acidic residues" evidence="1">
    <location>
        <begin position="113"/>
        <end position="124"/>
    </location>
</feature>
<reference evidence="3 4" key="1">
    <citation type="journal article" date="2007" name="Proc. Natl. Acad. Sci. U.S.A.">
        <title>The tiny eukaryote Ostreococcus provides genomic insights into the paradox of plankton speciation.</title>
        <authorList>
            <person name="Palenik B."/>
            <person name="Grimwood J."/>
            <person name="Aerts A."/>
            <person name="Rouze P."/>
            <person name="Salamov A."/>
            <person name="Putnam N."/>
            <person name="Dupont C."/>
            <person name="Jorgensen R."/>
            <person name="Derelle E."/>
            <person name="Rombauts S."/>
            <person name="Zhou K."/>
            <person name="Otillar R."/>
            <person name="Merchant S.S."/>
            <person name="Podell S."/>
            <person name="Gaasterland T."/>
            <person name="Napoli C."/>
            <person name="Gendler K."/>
            <person name="Manuell A."/>
            <person name="Tai V."/>
            <person name="Vallon O."/>
            <person name="Piganeau G."/>
            <person name="Jancek S."/>
            <person name="Heijde M."/>
            <person name="Jabbari K."/>
            <person name="Bowler C."/>
            <person name="Lohr M."/>
            <person name="Robbens S."/>
            <person name="Werner G."/>
            <person name="Dubchak I."/>
            <person name="Pazour G.J."/>
            <person name="Ren Q."/>
            <person name="Paulsen I."/>
            <person name="Delwiche C."/>
            <person name="Schmutz J."/>
            <person name="Rokhsar D."/>
            <person name="Van de Peer Y."/>
            <person name="Moreau H."/>
            <person name="Grigoriev I.V."/>
        </authorList>
    </citation>
    <scope>NUCLEOTIDE SEQUENCE [LARGE SCALE GENOMIC DNA]</scope>
    <source>
        <strain evidence="3 4">CCE9901</strain>
    </source>
</reference>
<dbReference type="Proteomes" id="UP000001568">
    <property type="component" value="Chromosome 15"/>
</dbReference>
<dbReference type="RefSeq" id="XP_001421739.1">
    <property type="nucleotide sequence ID" value="XM_001421702.1"/>
</dbReference>
<feature type="chain" id="PRO_5002672238" evidence="2">
    <location>
        <begin position="29"/>
        <end position="230"/>
    </location>
</feature>
<dbReference type="Gramene" id="ABP00033">
    <property type="protein sequence ID" value="ABP00033"/>
    <property type="gene ID" value="OSTLU_18327"/>
</dbReference>
<dbReference type="KEGG" id="olu:OSTLU_18327"/>
<evidence type="ECO:0000313" key="3">
    <source>
        <dbReference type="EMBL" id="ABP00033.1"/>
    </source>
</evidence>
<keyword evidence="2" id="KW-0732">Signal</keyword>